<dbReference type="GO" id="GO:0005524">
    <property type="term" value="F:ATP binding"/>
    <property type="evidence" value="ECO:0007669"/>
    <property type="project" value="UniProtKB-KW"/>
</dbReference>
<evidence type="ECO:0000256" key="2">
    <source>
        <dbReference type="ARBA" id="ARBA00022741"/>
    </source>
</evidence>
<comment type="caution">
    <text evidence="4">The sequence shown here is derived from an EMBL/GenBank/DDBJ whole genome shotgun (WGS) entry which is preliminary data.</text>
</comment>
<dbReference type="Proteomes" id="UP000249915">
    <property type="component" value="Unassembled WGS sequence"/>
</dbReference>
<gene>
    <name evidence="4" type="ORF">BAY60_20625</name>
</gene>
<dbReference type="OrthoDB" id="8724465at2"/>
<dbReference type="InterPro" id="IPR027417">
    <property type="entry name" value="P-loop_NTPase"/>
</dbReference>
<dbReference type="Pfam" id="PF12399">
    <property type="entry name" value="BCA_ABC_TP_C"/>
    <property type="match status" value="1"/>
</dbReference>
<organism evidence="4 5">
    <name type="scientific">Prauserella muralis</name>
    <dbReference type="NCBI Taxonomy" id="588067"/>
    <lineage>
        <taxon>Bacteria</taxon>
        <taxon>Bacillati</taxon>
        <taxon>Actinomycetota</taxon>
        <taxon>Actinomycetes</taxon>
        <taxon>Pseudonocardiales</taxon>
        <taxon>Pseudonocardiaceae</taxon>
        <taxon>Prauserella</taxon>
    </lineage>
</organism>
<keyword evidence="1" id="KW-0813">Transport</keyword>
<dbReference type="CDD" id="cd03219">
    <property type="entry name" value="ABC_Mj1267_LivG_branched"/>
    <property type="match status" value="1"/>
</dbReference>
<reference evidence="4 5" key="1">
    <citation type="submission" date="2016-07" db="EMBL/GenBank/DDBJ databases">
        <title>Draft genome sequence of Prauserella muralis DSM 45305, isolated from a mould-covered wall in an indoor environment.</title>
        <authorList>
            <person name="Ruckert C."/>
            <person name="Albersmeier A."/>
            <person name="Jiang C.-L."/>
            <person name="Jiang Y."/>
            <person name="Kalinowski J."/>
            <person name="Schneider O."/>
            <person name="Winkler A."/>
            <person name="Zotchev S.B."/>
        </authorList>
    </citation>
    <scope>NUCLEOTIDE SEQUENCE [LARGE SCALE GENOMIC DNA]</scope>
    <source>
        <strain evidence="4 5">DSM 45305</strain>
    </source>
</reference>
<dbReference type="GO" id="GO:0016887">
    <property type="term" value="F:ATP hydrolysis activity"/>
    <property type="evidence" value="ECO:0007669"/>
    <property type="project" value="InterPro"/>
</dbReference>
<evidence type="ECO:0000313" key="4">
    <source>
        <dbReference type="EMBL" id="PXY22285.1"/>
    </source>
</evidence>
<dbReference type="PANTHER" id="PTHR45772:SF4">
    <property type="entry name" value="ABC TRANSPORTER ATP-BINDING PROTEIN"/>
    <property type="match status" value="1"/>
</dbReference>
<evidence type="ECO:0000256" key="1">
    <source>
        <dbReference type="ARBA" id="ARBA00022448"/>
    </source>
</evidence>
<keyword evidence="3 4" id="KW-0067">ATP-binding</keyword>
<sequence>MTVPDTSQTRLAESRSGAAPLFSATGVTVRFGGLTALDDVTLDVLPGEVHGVIGPNGAGKTTLFNVCCGFVRPGAGTLTWRGQRLTGLRPHQLAGMGIARTLQGLGLFGGLTVLENVLTGADRFRRTGFGSALLALPRARADERALTERALAALTEAGVAEYAGRYPGSLPYPVRKRVAFARALAADPELLLLDEPASGLGAAELTELGELVRALAGRMSVILVDHHMDLVMTVCDRITVLDFGRVVAQGPPAQVRDDPAVIDAYLGEEASRGGDHG</sequence>
<name>A0A2V4B148_9PSEU</name>
<dbReference type="InterPro" id="IPR032823">
    <property type="entry name" value="BCA_ABC_TP_C"/>
</dbReference>
<dbReference type="InterPro" id="IPR003593">
    <property type="entry name" value="AAA+_ATPase"/>
</dbReference>
<dbReference type="PANTHER" id="PTHR45772">
    <property type="entry name" value="CONSERVED COMPONENT OF ABC TRANSPORTER FOR NATURAL AMINO ACIDS-RELATED"/>
    <property type="match status" value="1"/>
</dbReference>
<dbReference type="EMBL" id="MASW01000005">
    <property type="protein sequence ID" value="PXY22285.1"/>
    <property type="molecule type" value="Genomic_DNA"/>
</dbReference>
<dbReference type="InterPro" id="IPR003439">
    <property type="entry name" value="ABC_transporter-like_ATP-bd"/>
</dbReference>
<keyword evidence="5" id="KW-1185">Reference proteome</keyword>
<dbReference type="Gene3D" id="3.40.50.300">
    <property type="entry name" value="P-loop containing nucleotide triphosphate hydrolases"/>
    <property type="match status" value="1"/>
</dbReference>
<dbReference type="GO" id="GO:0005886">
    <property type="term" value="C:plasma membrane"/>
    <property type="evidence" value="ECO:0007669"/>
    <property type="project" value="TreeGrafter"/>
</dbReference>
<evidence type="ECO:0000313" key="5">
    <source>
        <dbReference type="Proteomes" id="UP000249915"/>
    </source>
</evidence>
<dbReference type="PROSITE" id="PS50893">
    <property type="entry name" value="ABC_TRANSPORTER_2"/>
    <property type="match status" value="1"/>
</dbReference>
<dbReference type="InterPro" id="IPR051120">
    <property type="entry name" value="ABC_AA/LPS_Transport"/>
</dbReference>
<proteinExistence type="predicted"/>
<keyword evidence="2" id="KW-0547">Nucleotide-binding</keyword>
<dbReference type="Pfam" id="PF00005">
    <property type="entry name" value="ABC_tran"/>
    <property type="match status" value="1"/>
</dbReference>
<accession>A0A2V4B148</accession>
<evidence type="ECO:0000256" key="3">
    <source>
        <dbReference type="ARBA" id="ARBA00022840"/>
    </source>
</evidence>
<dbReference type="SUPFAM" id="SSF52540">
    <property type="entry name" value="P-loop containing nucleoside triphosphate hydrolases"/>
    <property type="match status" value="1"/>
</dbReference>
<dbReference type="AlphaFoldDB" id="A0A2V4B148"/>
<dbReference type="SMART" id="SM00382">
    <property type="entry name" value="AAA"/>
    <property type="match status" value="1"/>
</dbReference>
<dbReference type="RefSeq" id="WP_112282890.1">
    <property type="nucleotide sequence ID" value="NZ_MASW01000005.1"/>
</dbReference>
<protein>
    <submittedName>
        <fullName evidence="4">ABC transporter ATP-binding protein</fullName>
    </submittedName>
</protein>